<keyword evidence="5" id="KW-1185">Reference proteome</keyword>
<dbReference type="Pfam" id="PF00035">
    <property type="entry name" value="dsrm"/>
    <property type="match status" value="2"/>
</dbReference>
<dbReference type="GO" id="GO:0005737">
    <property type="term" value="C:cytoplasm"/>
    <property type="evidence" value="ECO:0007669"/>
    <property type="project" value="TreeGrafter"/>
</dbReference>
<dbReference type="GO" id="GO:0016442">
    <property type="term" value="C:RISC complex"/>
    <property type="evidence" value="ECO:0007669"/>
    <property type="project" value="TreeGrafter"/>
</dbReference>
<evidence type="ECO:0000313" key="5">
    <source>
        <dbReference type="Proteomes" id="UP000215335"/>
    </source>
</evidence>
<dbReference type="SUPFAM" id="SSF54768">
    <property type="entry name" value="dsRNA-binding domain-like"/>
    <property type="match status" value="3"/>
</dbReference>
<dbReference type="PANTHER" id="PTHR46205:SF3">
    <property type="entry name" value="LOQUACIOUS, ISOFORM B"/>
    <property type="match status" value="1"/>
</dbReference>
<reference evidence="4 5" key="1">
    <citation type="journal article" date="2017" name="Curr. Biol.">
        <title>The Evolution of Venom by Co-option of Single-Copy Genes.</title>
        <authorList>
            <person name="Martinson E.O."/>
            <person name="Mrinalini"/>
            <person name="Kelkar Y.D."/>
            <person name="Chang C.H."/>
            <person name="Werren J.H."/>
        </authorList>
    </citation>
    <scope>NUCLEOTIDE SEQUENCE [LARGE SCALE GENOMIC DNA]</scope>
    <source>
        <strain evidence="4 5">Alberta</strain>
        <tissue evidence="4">Whole body</tissue>
    </source>
</reference>
<dbReference type="CDD" id="cd19863">
    <property type="entry name" value="DSRM_PRKRA-like_rpt2"/>
    <property type="match status" value="1"/>
</dbReference>
<evidence type="ECO:0000313" key="4">
    <source>
        <dbReference type="EMBL" id="OXU29153.1"/>
    </source>
</evidence>
<dbReference type="PANTHER" id="PTHR46205">
    <property type="entry name" value="LOQUACIOUS, ISOFORM B"/>
    <property type="match status" value="1"/>
</dbReference>
<dbReference type="GO" id="GO:0003725">
    <property type="term" value="F:double-stranded RNA binding"/>
    <property type="evidence" value="ECO:0007669"/>
    <property type="project" value="TreeGrafter"/>
</dbReference>
<dbReference type="OrthoDB" id="10056847at2759"/>
<feature type="domain" description="DRBM" evidence="3">
    <location>
        <begin position="102"/>
        <end position="174"/>
    </location>
</feature>
<dbReference type="GO" id="GO:0035197">
    <property type="term" value="F:siRNA binding"/>
    <property type="evidence" value="ECO:0007669"/>
    <property type="project" value="TreeGrafter"/>
</dbReference>
<name>A0A232FF22_9HYME</name>
<keyword evidence="1 2" id="KW-0694">RNA-binding</keyword>
<dbReference type="Proteomes" id="UP000215335">
    <property type="component" value="Unassembled WGS sequence"/>
</dbReference>
<dbReference type="GO" id="GO:0005634">
    <property type="term" value="C:nucleus"/>
    <property type="evidence" value="ECO:0007669"/>
    <property type="project" value="TreeGrafter"/>
</dbReference>
<dbReference type="InterPro" id="IPR051247">
    <property type="entry name" value="RLC_Component"/>
</dbReference>
<dbReference type="STRING" id="543379.A0A232FF22"/>
<dbReference type="EMBL" id="NNAY01000332">
    <property type="protein sequence ID" value="OXU29153.1"/>
    <property type="molecule type" value="Genomic_DNA"/>
</dbReference>
<dbReference type="SMART" id="SM00358">
    <property type="entry name" value="DSRM"/>
    <property type="match status" value="3"/>
</dbReference>
<gene>
    <name evidence="4" type="ORF">TSAR_006555</name>
</gene>
<dbReference type="GO" id="GO:0070920">
    <property type="term" value="P:regulation of regulatory ncRNA processing"/>
    <property type="evidence" value="ECO:0007669"/>
    <property type="project" value="TreeGrafter"/>
</dbReference>
<sequence length="832" mass="92837">MRQDETYVTDAKVLTLIEHFLVYQVMEDLRQQVGSNMMDGGIDELRQGVGNMMVGGVVPVPNHANNVHRRSKTRVTMHALMSEALPLDEAARLEMKALPNKTPVSVLQELLSRRGTTPKYELVQIEGAIHEPTFRYRVTVADVVDQSVSAMGTGRSKKEAKHAAAKAVLDKLIGVNTENAEVPITNSIHDSQNIQEIPSGYGEEKVVNNPIGSLQEMCMSRHWPPPKYSMEGEEGLPHERQFTIVCSILKYRQVGQGKSKKLAKRQAAHKMWQSLQDTNSNRTQGVDEDEIVQRNANVNARYADLKDSKIATLTTPHSHKVSQFHKNLKSSTGVKLFELQNTSLNDGDVNLVQFLQEIASEQQFEVTYVDIEEKSISGKCQCLVQLSTLPVAVCYGTGMSSKDAQAAAAQNALEYLKIMTKNDDEIPNLKISKIDRKLETETSKGNRISKASVRTLNTDLKTSDNCNVISSEKNIGKKISNSTGENNKIIDRAKSSVERFDTVRSTNCSINTPSGIQLTNSKDYCAKKYVNELGSKFKNYQSECHKDISINQQGSKARSIDNLTTRYSNHVTPSGFHRENNQVTSTQCSRDDNNSSSIYTVGRKTLDHQSNQAKITPVNFPPLRAPQSIVNVRHPFLTEARTKHNEIIPSNGLKSKSTLNTILQSSAKDLESGRQAYHNFGTSTLNMTTNMSPYPRTDPFPQPTLSSLLFPDTGQFSQSASSYSTNQFQTYDPASYHTSTPVIPQFSENSLSFPQYDSTTFVQPSHYPAADITSSQFQYQTPGVGQIQESTMFIQGLQNSITMTDHYTAPNYARAVRTELMHRLRRPPRFTK</sequence>
<dbReference type="GO" id="GO:0007281">
    <property type="term" value="P:germ cell development"/>
    <property type="evidence" value="ECO:0007669"/>
    <property type="project" value="UniProtKB-ARBA"/>
</dbReference>
<proteinExistence type="predicted"/>
<dbReference type="PROSITE" id="PS50137">
    <property type="entry name" value="DS_RBD"/>
    <property type="match status" value="3"/>
</dbReference>
<dbReference type="FunFam" id="3.30.160.20:FF:000007">
    <property type="entry name" value="Double-stranded RNA-binding protein Staufen homolog 1"/>
    <property type="match status" value="1"/>
</dbReference>
<dbReference type="CDD" id="cd19862">
    <property type="entry name" value="DSRM_PRKRA-like_rpt1"/>
    <property type="match status" value="1"/>
</dbReference>
<organism evidence="4 5">
    <name type="scientific">Trichomalopsis sarcophagae</name>
    <dbReference type="NCBI Taxonomy" id="543379"/>
    <lineage>
        <taxon>Eukaryota</taxon>
        <taxon>Metazoa</taxon>
        <taxon>Ecdysozoa</taxon>
        <taxon>Arthropoda</taxon>
        <taxon>Hexapoda</taxon>
        <taxon>Insecta</taxon>
        <taxon>Pterygota</taxon>
        <taxon>Neoptera</taxon>
        <taxon>Endopterygota</taxon>
        <taxon>Hymenoptera</taxon>
        <taxon>Apocrita</taxon>
        <taxon>Proctotrupomorpha</taxon>
        <taxon>Chalcidoidea</taxon>
        <taxon>Pteromalidae</taxon>
        <taxon>Pteromalinae</taxon>
        <taxon>Trichomalopsis</taxon>
    </lineage>
</organism>
<dbReference type="GO" id="GO:0030422">
    <property type="term" value="P:siRNA processing"/>
    <property type="evidence" value="ECO:0007669"/>
    <property type="project" value="TreeGrafter"/>
</dbReference>
<protein>
    <recommendedName>
        <fullName evidence="3">DRBM domain-containing protein</fullName>
    </recommendedName>
</protein>
<evidence type="ECO:0000256" key="1">
    <source>
        <dbReference type="ARBA" id="ARBA00022884"/>
    </source>
</evidence>
<dbReference type="InterPro" id="IPR014720">
    <property type="entry name" value="dsRBD_dom"/>
</dbReference>
<evidence type="ECO:0000259" key="3">
    <source>
        <dbReference type="PROSITE" id="PS50137"/>
    </source>
</evidence>
<feature type="domain" description="DRBM" evidence="3">
    <location>
        <begin position="209"/>
        <end position="277"/>
    </location>
</feature>
<dbReference type="GO" id="GO:0070578">
    <property type="term" value="C:RISC-loading complex"/>
    <property type="evidence" value="ECO:0007669"/>
    <property type="project" value="TreeGrafter"/>
</dbReference>
<evidence type="ECO:0000256" key="2">
    <source>
        <dbReference type="PROSITE-ProRule" id="PRU00266"/>
    </source>
</evidence>
<dbReference type="CDD" id="cd19864">
    <property type="entry name" value="DSRM_PRKRA-like_rpt3"/>
    <property type="match status" value="1"/>
</dbReference>
<comment type="caution">
    <text evidence="4">The sequence shown here is derived from an EMBL/GenBank/DDBJ whole genome shotgun (WGS) entry which is preliminary data.</text>
</comment>
<dbReference type="Gene3D" id="3.30.160.20">
    <property type="match status" value="3"/>
</dbReference>
<dbReference type="AlphaFoldDB" id="A0A232FF22"/>
<accession>A0A232FF22</accession>
<feature type="domain" description="DRBM" evidence="3">
    <location>
        <begin position="350"/>
        <end position="418"/>
    </location>
</feature>